<proteinExistence type="predicted"/>
<dbReference type="EMBL" id="FMZZ01000008">
    <property type="protein sequence ID" value="SDD20559.1"/>
    <property type="molecule type" value="Genomic_DNA"/>
</dbReference>
<accession>A0A1G6SUW8</accession>
<dbReference type="InterPro" id="IPR004401">
    <property type="entry name" value="YbaB/EbfC"/>
</dbReference>
<dbReference type="InterPro" id="IPR036894">
    <property type="entry name" value="YbaB-like_sf"/>
</dbReference>
<evidence type="ECO:0000313" key="3">
    <source>
        <dbReference type="Proteomes" id="UP000199501"/>
    </source>
</evidence>
<evidence type="ECO:0000313" key="2">
    <source>
        <dbReference type="EMBL" id="SDD20559.1"/>
    </source>
</evidence>
<dbReference type="GO" id="GO:0003677">
    <property type="term" value="F:DNA binding"/>
    <property type="evidence" value="ECO:0007669"/>
    <property type="project" value="UniProtKB-KW"/>
</dbReference>
<name>A0A1G6SUW8_9PSEU</name>
<feature type="region of interest" description="Disordered" evidence="1">
    <location>
        <begin position="124"/>
        <end position="146"/>
    </location>
</feature>
<evidence type="ECO:0000256" key="1">
    <source>
        <dbReference type="SAM" id="MobiDB-lite"/>
    </source>
</evidence>
<reference evidence="3" key="1">
    <citation type="submission" date="2016-10" db="EMBL/GenBank/DDBJ databases">
        <authorList>
            <person name="Varghese N."/>
            <person name="Submissions S."/>
        </authorList>
    </citation>
    <scope>NUCLEOTIDE SEQUENCE [LARGE SCALE GENOMIC DNA]</scope>
    <source>
        <strain evidence="3">IBRC-M 10403</strain>
    </source>
</reference>
<dbReference type="Pfam" id="PF02575">
    <property type="entry name" value="YbaB_DNA_bd"/>
    <property type="match status" value="1"/>
</dbReference>
<protein>
    <submittedName>
        <fullName evidence="2">YbaB/EbfC DNA-binding family protein</fullName>
    </submittedName>
</protein>
<keyword evidence="2" id="KW-0238">DNA-binding</keyword>
<keyword evidence="3" id="KW-1185">Reference proteome</keyword>
<dbReference type="STRING" id="1271860.SAMN05216174_108187"/>
<dbReference type="AlphaFoldDB" id="A0A1G6SUW8"/>
<organism evidence="2 3">
    <name type="scientific">Actinokineospora iranica</name>
    <dbReference type="NCBI Taxonomy" id="1271860"/>
    <lineage>
        <taxon>Bacteria</taxon>
        <taxon>Bacillati</taxon>
        <taxon>Actinomycetota</taxon>
        <taxon>Actinomycetes</taxon>
        <taxon>Pseudonocardiales</taxon>
        <taxon>Pseudonocardiaceae</taxon>
        <taxon>Actinokineospora</taxon>
    </lineage>
</organism>
<sequence>MVADHRAQVEDLLADYRRGREQLAEVHHALAAISESATSPCGLVTATVSAQGALTALVLRENVYRVYRPAELAAVIVRTTAAADALAARAAGHAVAPVLPSGTDPEALLRGTADLTAAELVPPRPQADEESFENMTWLEPGAPGRP</sequence>
<dbReference type="Proteomes" id="UP000199501">
    <property type="component" value="Unassembled WGS sequence"/>
</dbReference>
<dbReference type="Gene3D" id="3.30.1310.10">
    <property type="entry name" value="Nucleoid-associated protein YbaB-like domain"/>
    <property type="match status" value="1"/>
</dbReference>
<gene>
    <name evidence="2" type="ORF">SAMN05216174_108187</name>
</gene>